<dbReference type="Proteomes" id="UP000054735">
    <property type="component" value="Unassembled WGS sequence"/>
</dbReference>
<dbReference type="Proteomes" id="UP000255066">
    <property type="component" value="Unassembled WGS sequence"/>
</dbReference>
<evidence type="ECO:0000313" key="3">
    <source>
        <dbReference type="Proteomes" id="UP000054735"/>
    </source>
</evidence>
<reference evidence="1 3" key="1">
    <citation type="submission" date="2015-11" db="EMBL/GenBank/DDBJ databases">
        <title>Genomic analysis of 38 Legionella species identifies large and diverse effector repertoires.</title>
        <authorList>
            <person name="Burstein D."/>
            <person name="Amaro F."/>
            <person name="Zusman T."/>
            <person name="Lifshitz Z."/>
            <person name="Cohen O."/>
            <person name="Gilbert J.A."/>
            <person name="Pupko T."/>
            <person name="Shuman H.A."/>
            <person name="Segal G."/>
        </authorList>
    </citation>
    <scope>NUCLEOTIDE SEQUENCE [LARGE SCALE GENOMIC DNA]</scope>
    <source>
        <strain evidence="1 3">CDC#1407-AL-14</strain>
    </source>
</reference>
<name>A0A378I954_9GAMM</name>
<reference evidence="2 4" key="2">
    <citation type="submission" date="2018-06" db="EMBL/GenBank/DDBJ databases">
        <authorList>
            <consortium name="Pathogen Informatics"/>
            <person name="Doyle S."/>
        </authorList>
    </citation>
    <scope>NUCLEOTIDE SEQUENCE [LARGE SCALE GENOMIC DNA]</scope>
    <source>
        <strain evidence="2 4">NCTC12437</strain>
    </source>
</reference>
<keyword evidence="3" id="KW-1185">Reference proteome</keyword>
<dbReference type="EMBL" id="UGNW01000001">
    <property type="protein sequence ID" value="STX31738.1"/>
    <property type="molecule type" value="Genomic_DNA"/>
</dbReference>
<gene>
    <name evidence="1" type="ORF">Lbir_0627</name>
    <name evidence="2" type="ORF">NCTC12437_01512</name>
</gene>
<dbReference type="EMBL" id="LNXT01000007">
    <property type="protein sequence ID" value="KTC74837.1"/>
    <property type="molecule type" value="Genomic_DNA"/>
</dbReference>
<proteinExistence type="predicted"/>
<evidence type="ECO:0000313" key="4">
    <source>
        <dbReference type="Proteomes" id="UP000255066"/>
    </source>
</evidence>
<evidence type="ECO:0000313" key="1">
    <source>
        <dbReference type="EMBL" id="KTC74837.1"/>
    </source>
</evidence>
<evidence type="ECO:0000313" key="2">
    <source>
        <dbReference type="EMBL" id="STX31738.1"/>
    </source>
</evidence>
<dbReference type="OrthoDB" id="5653108at2"/>
<accession>A0A378I954</accession>
<organism evidence="2 4">
    <name type="scientific">Legionella birminghamensis</name>
    <dbReference type="NCBI Taxonomy" id="28083"/>
    <lineage>
        <taxon>Bacteria</taxon>
        <taxon>Pseudomonadati</taxon>
        <taxon>Pseudomonadota</taxon>
        <taxon>Gammaproteobacteria</taxon>
        <taxon>Legionellales</taxon>
        <taxon>Legionellaceae</taxon>
        <taxon>Legionella</taxon>
    </lineage>
</organism>
<dbReference type="RefSeq" id="WP_058522741.1">
    <property type="nucleotide sequence ID" value="NZ_CAAAHV010000023.1"/>
</dbReference>
<dbReference type="AlphaFoldDB" id="A0A378I954"/>
<protein>
    <submittedName>
        <fullName evidence="2">Uncharacterized protein</fullName>
    </submittedName>
</protein>
<dbReference type="STRING" id="28083.Lbir_0627"/>
<sequence>MPRSQIKLFLFDRDSSLIDRNNQLFNPHIMIPFLKEITSYHPWGIVSTGGSEVNFCPGVAAIKTAVGDINICAYPSLGSGNSSTLRAMRQGPSLAISHIETQIDYPTGLAISEDQKKQLADDLLFQALIQGEIDSKGIINLSIPVPRTDNEYKIQVKVPAHSTFKLKLGNTTLRMNTLNWLNARNLHGGGDNKLLMAIEAMDQLRLKLKLTDELKHLGIEALETPPDFRELAPNEVLMLDDKKGVYDLMAAAGFQAIRADTPEANFLPESEEEPAVRNTYLNYLTKHLGYENLTEFKASSSISELSQLLAGYLDERTKDTRQYQAGFAGMFQKSLFQKEKAVHALKLALADPGEGKDLMEHLSVLRQGELGKGIRAFVKDGKANDIIGHPVHTVTEFIQALSAQANRLTAGLGNN</sequence>